<protein>
    <submittedName>
        <fullName evidence="2">CaiB/BaiF CoA transferase family protein</fullName>
    </submittedName>
</protein>
<evidence type="ECO:0000256" key="1">
    <source>
        <dbReference type="ARBA" id="ARBA00022679"/>
    </source>
</evidence>
<dbReference type="Gene3D" id="3.30.1540.10">
    <property type="entry name" value="formyl-coa transferase, domain 3"/>
    <property type="match status" value="1"/>
</dbReference>
<dbReference type="EMBL" id="JBHSWV010000255">
    <property type="protein sequence ID" value="MFC6766504.1"/>
    <property type="molecule type" value="Genomic_DNA"/>
</dbReference>
<dbReference type="RefSeq" id="WP_273739466.1">
    <property type="nucleotide sequence ID" value="NZ_JAQIVI010000255.1"/>
</dbReference>
<proteinExistence type="predicted"/>
<organism evidence="2 3">
    <name type="scientific">Natrinema soli</name>
    <dbReference type="NCBI Taxonomy" id="1930624"/>
    <lineage>
        <taxon>Archaea</taxon>
        <taxon>Methanobacteriati</taxon>
        <taxon>Methanobacteriota</taxon>
        <taxon>Stenosarchaea group</taxon>
        <taxon>Halobacteria</taxon>
        <taxon>Halobacteriales</taxon>
        <taxon>Natrialbaceae</taxon>
        <taxon>Natrinema</taxon>
    </lineage>
</organism>
<dbReference type="InterPro" id="IPR050483">
    <property type="entry name" value="CoA-transferase_III_domain"/>
</dbReference>
<keyword evidence="3" id="KW-1185">Reference proteome</keyword>
<dbReference type="Proteomes" id="UP001596383">
    <property type="component" value="Unassembled WGS sequence"/>
</dbReference>
<dbReference type="PANTHER" id="PTHR48207">
    <property type="entry name" value="SUCCINATE--HYDROXYMETHYLGLUTARATE COA-TRANSFERASE"/>
    <property type="match status" value="1"/>
</dbReference>
<evidence type="ECO:0000313" key="3">
    <source>
        <dbReference type="Proteomes" id="UP001596383"/>
    </source>
</evidence>
<dbReference type="InterPro" id="IPR044855">
    <property type="entry name" value="CoA-Trfase_III_dom3_sf"/>
</dbReference>
<name>A0ABD5SNQ9_9EURY</name>
<dbReference type="AlphaFoldDB" id="A0ABD5SNQ9"/>
<dbReference type="Gene3D" id="3.40.50.10540">
    <property type="entry name" value="Crotonobetainyl-coa:carnitine coa-transferase, domain 1"/>
    <property type="match status" value="1"/>
</dbReference>
<dbReference type="Pfam" id="PF02515">
    <property type="entry name" value="CoA_transf_3"/>
    <property type="match status" value="1"/>
</dbReference>
<comment type="caution">
    <text evidence="2">The sequence shown here is derived from an EMBL/GenBank/DDBJ whole genome shotgun (WGS) entry which is preliminary data.</text>
</comment>
<dbReference type="InterPro" id="IPR003673">
    <property type="entry name" value="CoA-Trfase_fam_III"/>
</dbReference>
<keyword evidence="1 2" id="KW-0808">Transferase</keyword>
<dbReference type="SUPFAM" id="SSF89796">
    <property type="entry name" value="CoA-transferase family III (CaiB/BaiF)"/>
    <property type="match status" value="1"/>
</dbReference>
<gene>
    <name evidence="2" type="ORF">ACFQE6_16365</name>
</gene>
<dbReference type="InterPro" id="IPR023606">
    <property type="entry name" value="CoA-Trfase_III_dom_1_sf"/>
</dbReference>
<evidence type="ECO:0000313" key="2">
    <source>
        <dbReference type="EMBL" id="MFC6766504.1"/>
    </source>
</evidence>
<accession>A0ABD5SNQ9</accession>
<sequence>MSFLNGITVVDLSQMVSGPVATMHLGDMGADVVKVERPESGDISRNLAPFVDGVSSQFVALNRNKRSVEVDLRSDRGQRLVMELLEEADVFVENYKAGTAEGFGLDYDAVSAANPEIVYCSIKGFASDSIYEDNPAYDMVAQAMSGSMSINGYPDGPPINTSIPIADIAASMYAVQAITGALYDRDVNDAGGEYIEVSMLNCIMSWLGIRATASGVENEPYPRVGNRHSTVAPYKVYETADSYVVVAVASDGLWPKFCRAIDREDLVADPRFETSADRTANMDELYEITDDIMRRKTTAEWFDILQEHGVPSGPVRNTLEALEDEYTERQGLVQELTTADGDDSVPVIRYPVDFDEFDAPVHTDPRPLGADTHHALRELGYDDAEIEALREAGIIG</sequence>
<reference evidence="2 3" key="1">
    <citation type="journal article" date="2019" name="Int. J. Syst. Evol. Microbiol.">
        <title>The Global Catalogue of Microorganisms (GCM) 10K type strain sequencing project: providing services to taxonomists for standard genome sequencing and annotation.</title>
        <authorList>
            <consortium name="The Broad Institute Genomics Platform"/>
            <consortium name="The Broad Institute Genome Sequencing Center for Infectious Disease"/>
            <person name="Wu L."/>
            <person name="Ma J."/>
        </authorList>
    </citation>
    <scope>NUCLEOTIDE SEQUENCE [LARGE SCALE GENOMIC DNA]</scope>
    <source>
        <strain evidence="2 3">LMG 29247</strain>
    </source>
</reference>
<dbReference type="GO" id="GO:0016740">
    <property type="term" value="F:transferase activity"/>
    <property type="evidence" value="ECO:0007669"/>
    <property type="project" value="UniProtKB-KW"/>
</dbReference>
<dbReference type="PANTHER" id="PTHR48207:SF3">
    <property type="entry name" value="SUCCINATE--HYDROXYMETHYLGLUTARATE COA-TRANSFERASE"/>
    <property type="match status" value="1"/>
</dbReference>